<sequence>MHFSISLASALLLCLQLIAQSPNHKSQLQTVAKQEGEIFIALEYMHPERNKPCRMEDLFTNTITFNRDTLVVDFDNYTESFCEATNLETQLTYHIKLRDIDPSKIILMQRKYNLKNNKLLEGPLSWYELQINTKGELPLVKEQSHKESQLRRINQFRIIFKTQEGAKKALAALKELIKSHI</sequence>
<gene>
    <name evidence="2" type="ORF">QNI16_26320</name>
</gene>
<keyword evidence="1" id="KW-0732">Signal</keyword>
<evidence type="ECO:0000256" key="1">
    <source>
        <dbReference type="SAM" id="SignalP"/>
    </source>
</evidence>
<feature type="signal peptide" evidence="1">
    <location>
        <begin position="1"/>
        <end position="19"/>
    </location>
</feature>
<reference evidence="2" key="1">
    <citation type="submission" date="2023-05" db="EMBL/GenBank/DDBJ databases">
        <authorList>
            <person name="Zhang X."/>
        </authorList>
    </citation>
    <scope>NUCLEOTIDE SEQUENCE</scope>
    <source>
        <strain evidence="2">YF14B1</strain>
    </source>
</reference>
<proteinExistence type="predicted"/>
<dbReference type="AlphaFoldDB" id="A0AAE3QV14"/>
<dbReference type="Proteomes" id="UP001241110">
    <property type="component" value="Unassembled WGS sequence"/>
</dbReference>
<protein>
    <recommendedName>
        <fullName evidence="4">DUF4488 domain-containing protein</fullName>
    </recommendedName>
</protein>
<evidence type="ECO:0000313" key="3">
    <source>
        <dbReference type="Proteomes" id="UP001241110"/>
    </source>
</evidence>
<dbReference type="RefSeq" id="WP_313984783.1">
    <property type="nucleotide sequence ID" value="NZ_JASJOS010000013.1"/>
</dbReference>
<name>A0AAE3QV14_9BACT</name>
<comment type="caution">
    <text evidence="2">The sequence shown here is derived from an EMBL/GenBank/DDBJ whole genome shotgun (WGS) entry which is preliminary data.</text>
</comment>
<dbReference type="EMBL" id="JASJOS010000013">
    <property type="protein sequence ID" value="MDJ1484040.1"/>
    <property type="molecule type" value="Genomic_DNA"/>
</dbReference>
<evidence type="ECO:0000313" key="2">
    <source>
        <dbReference type="EMBL" id="MDJ1484040.1"/>
    </source>
</evidence>
<accession>A0AAE3QV14</accession>
<organism evidence="2 3">
    <name type="scientific">Xanthocytophaga flava</name>
    <dbReference type="NCBI Taxonomy" id="3048013"/>
    <lineage>
        <taxon>Bacteria</taxon>
        <taxon>Pseudomonadati</taxon>
        <taxon>Bacteroidota</taxon>
        <taxon>Cytophagia</taxon>
        <taxon>Cytophagales</taxon>
        <taxon>Rhodocytophagaceae</taxon>
        <taxon>Xanthocytophaga</taxon>
    </lineage>
</organism>
<feature type="chain" id="PRO_5041973171" description="DUF4488 domain-containing protein" evidence="1">
    <location>
        <begin position="20"/>
        <end position="181"/>
    </location>
</feature>
<evidence type="ECO:0008006" key="4">
    <source>
        <dbReference type="Google" id="ProtNLM"/>
    </source>
</evidence>